<evidence type="ECO:0000259" key="12">
    <source>
        <dbReference type="Pfam" id="PF02709"/>
    </source>
</evidence>
<name>A0ABD0TBQ9_LOXSC</name>
<dbReference type="GO" id="GO:0046872">
    <property type="term" value="F:metal ion binding"/>
    <property type="evidence" value="ECO:0007669"/>
    <property type="project" value="UniProtKB-UniRule"/>
</dbReference>
<dbReference type="Proteomes" id="UP001549921">
    <property type="component" value="Unassembled WGS sequence"/>
</dbReference>
<dbReference type="PANTHER" id="PTHR19300:SF48">
    <property type="entry name" value="BETA-1,4-N-ACETYLGALACTOSAMINYLTRANSFERASE"/>
    <property type="match status" value="1"/>
</dbReference>
<dbReference type="PRINTS" id="PR02050">
    <property type="entry name" value="B14GALTRFASE"/>
</dbReference>
<comment type="subcellular location">
    <subcellularLocation>
        <location evidence="1 11">Membrane</location>
        <topology evidence="1 11">Single-pass type II membrane protein</topology>
    </subcellularLocation>
</comment>
<evidence type="ECO:0000313" key="15">
    <source>
        <dbReference type="Proteomes" id="UP001549921"/>
    </source>
</evidence>
<keyword evidence="5 11" id="KW-0808">Transferase</keyword>
<evidence type="ECO:0000256" key="8">
    <source>
        <dbReference type="ARBA" id="ARBA00022989"/>
    </source>
</evidence>
<feature type="domain" description="Galactosyltransferase N-terminal" evidence="13">
    <location>
        <begin position="98"/>
        <end position="196"/>
    </location>
</feature>
<keyword evidence="10 11" id="KW-0325">Glycoprotein</keyword>
<comment type="caution">
    <text evidence="14">The sequence shown here is derived from an EMBL/GenBank/DDBJ whole genome shotgun (WGS) entry which is preliminary data.</text>
</comment>
<keyword evidence="9 11" id="KW-0472">Membrane</keyword>
<dbReference type="Pfam" id="PF02709">
    <property type="entry name" value="Glyco_transf_7C"/>
    <property type="match status" value="1"/>
</dbReference>
<dbReference type="InterPro" id="IPR029044">
    <property type="entry name" value="Nucleotide-diphossugar_trans"/>
</dbReference>
<evidence type="ECO:0000256" key="9">
    <source>
        <dbReference type="ARBA" id="ARBA00023136"/>
    </source>
</evidence>
<dbReference type="InterPro" id="IPR027995">
    <property type="entry name" value="Galactosyl_T_N"/>
</dbReference>
<dbReference type="EMBL" id="JBEDNZ010000006">
    <property type="protein sequence ID" value="KAL0840816.1"/>
    <property type="molecule type" value="Genomic_DNA"/>
</dbReference>
<sequence>MPKWLVKRLLQIRISTCVALILCLIAIICLLTFHGEYNYEHIPSDAIKHELYKEVAPSLALKKSLPDCTYDDIFLSKESIQNWQVPKKYDDFIATGISNGSFSPEHCNPQFSVAILVTYRNRQSQLDIFLPYMHNFLRKQKIHYKIFLIEQHDNKNWNKGLLYNIGARVAMAEKFPCLILHDVDLLPLDAANLYACLHQPRHMSASVDKFRFVLPYSFLVGGVLAIRADHYKKVNGFSNRFEKWGGEDDDFAARMEAHGLKIDRLPVEMSRYTMLLHKPQEKNDERLRIMSENKLRPAGDGLDSARYDSLRVAPQRLVTQLAVRL</sequence>
<dbReference type="GO" id="GO:0016020">
    <property type="term" value="C:membrane"/>
    <property type="evidence" value="ECO:0007669"/>
    <property type="project" value="UniProtKB-SubCell"/>
</dbReference>
<organism evidence="14 15">
    <name type="scientific">Loxostege sticticalis</name>
    <name type="common">Beet webworm moth</name>
    <dbReference type="NCBI Taxonomy" id="481309"/>
    <lineage>
        <taxon>Eukaryota</taxon>
        <taxon>Metazoa</taxon>
        <taxon>Ecdysozoa</taxon>
        <taxon>Arthropoda</taxon>
        <taxon>Hexapoda</taxon>
        <taxon>Insecta</taxon>
        <taxon>Pterygota</taxon>
        <taxon>Neoptera</taxon>
        <taxon>Endopterygota</taxon>
        <taxon>Lepidoptera</taxon>
        <taxon>Glossata</taxon>
        <taxon>Ditrysia</taxon>
        <taxon>Pyraloidea</taxon>
        <taxon>Crambidae</taxon>
        <taxon>Pyraustinae</taxon>
        <taxon>Loxostege</taxon>
    </lineage>
</organism>
<keyword evidence="11" id="KW-0479">Metal-binding</keyword>
<dbReference type="EC" id="2.4.1.-" evidence="11"/>
<evidence type="ECO:0000256" key="10">
    <source>
        <dbReference type="ARBA" id="ARBA00023180"/>
    </source>
</evidence>
<feature type="transmembrane region" description="Helical" evidence="11">
    <location>
        <begin position="12"/>
        <end position="33"/>
    </location>
</feature>
<dbReference type="EMBL" id="JBEDNZ010000006">
    <property type="protein sequence ID" value="KAL0840818.1"/>
    <property type="molecule type" value="Genomic_DNA"/>
</dbReference>
<dbReference type="Gene3D" id="3.90.550.10">
    <property type="entry name" value="Spore Coat Polysaccharide Biosynthesis Protein SpsA, Chain A"/>
    <property type="match status" value="1"/>
</dbReference>
<dbReference type="InterPro" id="IPR003859">
    <property type="entry name" value="Galactosyl_T"/>
</dbReference>
<evidence type="ECO:0000256" key="11">
    <source>
        <dbReference type="RuleBase" id="RU368121"/>
    </source>
</evidence>
<evidence type="ECO:0000256" key="1">
    <source>
        <dbReference type="ARBA" id="ARBA00004606"/>
    </source>
</evidence>
<keyword evidence="7 11" id="KW-0735">Signal-anchor</keyword>
<keyword evidence="8 11" id="KW-1133">Transmembrane helix</keyword>
<evidence type="ECO:0000256" key="4">
    <source>
        <dbReference type="ARBA" id="ARBA00022676"/>
    </source>
</evidence>
<evidence type="ECO:0000259" key="13">
    <source>
        <dbReference type="Pfam" id="PF13733"/>
    </source>
</evidence>
<dbReference type="SUPFAM" id="SSF53448">
    <property type="entry name" value="Nucleotide-diphospho-sugar transferases"/>
    <property type="match status" value="1"/>
</dbReference>
<accession>A0ABD0TBQ9</accession>
<comment type="similarity">
    <text evidence="3 11">Belongs to the glycosyltransferase 7 family.</text>
</comment>
<evidence type="ECO:0000256" key="2">
    <source>
        <dbReference type="ARBA" id="ARBA00004922"/>
    </source>
</evidence>
<evidence type="ECO:0000256" key="5">
    <source>
        <dbReference type="ARBA" id="ARBA00022679"/>
    </source>
</evidence>
<comment type="pathway">
    <text evidence="2 11">Protein modification; protein glycosylation.</text>
</comment>
<evidence type="ECO:0000256" key="6">
    <source>
        <dbReference type="ARBA" id="ARBA00022692"/>
    </source>
</evidence>
<comment type="function">
    <text evidence="11">Catalyzes the transfer of galactose onto proteins or lipids.</text>
</comment>
<dbReference type="Pfam" id="PF13733">
    <property type="entry name" value="Glyco_transf_7N"/>
    <property type="match status" value="1"/>
</dbReference>
<keyword evidence="11" id="KW-0464">Manganese</keyword>
<keyword evidence="6 11" id="KW-0812">Transmembrane</keyword>
<keyword evidence="4 11" id="KW-0328">Glycosyltransferase</keyword>
<proteinExistence type="inferred from homology"/>
<dbReference type="GO" id="GO:0016757">
    <property type="term" value="F:glycosyltransferase activity"/>
    <property type="evidence" value="ECO:0007669"/>
    <property type="project" value="UniProtKB-KW"/>
</dbReference>
<evidence type="ECO:0000256" key="7">
    <source>
        <dbReference type="ARBA" id="ARBA00022968"/>
    </source>
</evidence>
<dbReference type="AlphaFoldDB" id="A0ABD0TBQ9"/>
<comment type="cofactor">
    <cofactor evidence="11">
        <name>Mn(2+)</name>
        <dbReference type="ChEBI" id="CHEBI:29035"/>
    </cofactor>
</comment>
<protein>
    <recommendedName>
        <fullName evidence="11">Beta-1,4-N-acetylgalactosaminyltransferase</fullName>
        <ecNumber evidence="11">2.4.1.-</ecNumber>
    </recommendedName>
    <alternativeName>
        <fullName evidence="11">Beta-4-GalNAcT</fullName>
    </alternativeName>
</protein>
<evidence type="ECO:0000313" key="14">
    <source>
        <dbReference type="EMBL" id="KAL0840818.1"/>
    </source>
</evidence>
<evidence type="ECO:0000256" key="3">
    <source>
        <dbReference type="ARBA" id="ARBA00005735"/>
    </source>
</evidence>
<gene>
    <name evidence="14" type="ORF">ABMA28_014626</name>
</gene>
<feature type="domain" description="Galactosyltransferase C-terminal" evidence="12">
    <location>
        <begin position="201"/>
        <end position="278"/>
    </location>
</feature>
<dbReference type="PANTHER" id="PTHR19300">
    <property type="entry name" value="BETA-1,4-GALACTOSYLTRANSFERASE"/>
    <property type="match status" value="1"/>
</dbReference>
<dbReference type="InterPro" id="IPR027791">
    <property type="entry name" value="Galactosyl_T_C"/>
</dbReference>
<reference evidence="14 15" key="1">
    <citation type="submission" date="2024-06" db="EMBL/GenBank/DDBJ databases">
        <title>A chromosome-level genome assembly of beet webworm, Loxostege sticticalis.</title>
        <authorList>
            <person name="Zhang Y."/>
        </authorList>
    </citation>
    <scope>NUCLEOTIDE SEQUENCE [LARGE SCALE GENOMIC DNA]</scope>
    <source>
        <strain evidence="14">AQ028</strain>
        <tissue evidence="14">Male pupae</tissue>
    </source>
</reference>
<dbReference type="EMBL" id="JBEDNZ010000006">
    <property type="protein sequence ID" value="KAL0840817.1"/>
    <property type="molecule type" value="Genomic_DNA"/>
</dbReference>